<dbReference type="EMBL" id="PVTG01000007">
    <property type="protein sequence ID" value="PRY49018.1"/>
    <property type="molecule type" value="Genomic_DNA"/>
</dbReference>
<name>A0A2T0TU25_9ACTN</name>
<keyword evidence="3" id="KW-1185">Reference proteome</keyword>
<feature type="domain" description="STAS" evidence="1">
    <location>
        <begin position="161"/>
        <end position="245"/>
    </location>
</feature>
<comment type="caution">
    <text evidence="2">The sequence shown here is derived from an EMBL/GenBank/DDBJ whole genome shotgun (WGS) entry which is preliminary data.</text>
</comment>
<dbReference type="PROSITE" id="PS50801">
    <property type="entry name" value="STAS"/>
    <property type="match status" value="1"/>
</dbReference>
<dbReference type="Pfam" id="PF14417">
    <property type="entry name" value="MEDS"/>
    <property type="match status" value="1"/>
</dbReference>
<accession>A0A2T0TU25</accession>
<dbReference type="Pfam" id="PF01740">
    <property type="entry name" value="STAS"/>
    <property type="match status" value="1"/>
</dbReference>
<reference evidence="2 3" key="1">
    <citation type="submission" date="2018-03" db="EMBL/GenBank/DDBJ databases">
        <title>Genomic Encyclopedia of Archaeal and Bacterial Type Strains, Phase II (KMG-II): from individual species to whole genera.</title>
        <authorList>
            <person name="Goeker M."/>
        </authorList>
    </citation>
    <scope>NUCLEOTIDE SEQUENCE [LARGE SCALE GENOMIC DNA]</scope>
    <source>
        <strain evidence="2 3">DSM 45416</strain>
    </source>
</reference>
<dbReference type="PANTHER" id="PTHR33495:SF2">
    <property type="entry name" value="ANTI-SIGMA FACTOR ANTAGONIST TM_1081-RELATED"/>
    <property type="match status" value="1"/>
</dbReference>
<dbReference type="AlphaFoldDB" id="A0A2T0TU25"/>
<dbReference type="InterPro" id="IPR002645">
    <property type="entry name" value="STAS_dom"/>
</dbReference>
<evidence type="ECO:0000313" key="3">
    <source>
        <dbReference type="Proteomes" id="UP000239210"/>
    </source>
</evidence>
<protein>
    <submittedName>
        <fullName evidence="2">Anti-anti-sigma factor</fullName>
    </submittedName>
</protein>
<sequence>MSYLDEGRRRDEQLLLIGASRPALLTACAALPDRDELLAGGRLDLQTTGDAYAGGSGLAPLEQVERYRAAVQEALGSGRTGLRVAADVTALIRDGRSGRRRLHAYEQLADVLMGAVPMTAVCLYDESVGAEELGPVAVLHPLQHLGDRQPQTHLSGRGPRLSLHGEVDLTEAEHVRTALVDVAGDGSGELVLDLSDLDFLDVAGGRALYGARRDLAARGIRLRLAGAPRHVRRCLGLFDLAVEPA</sequence>
<dbReference type="PANTHER" id="PTHR33495">
    <property type="entry name" value="ANTI-SIGMA FACTOR ANTAGONIST TM_1081-RELATED-RELATED"/>
    <property type="match status" value="1"/>
</dbReference>
<dbReference type="Gene3D" id="3.30.750.24">
    <property type="entry name" value="STAS domain"/>
    <property type="match status" value="1"/>
</dbReference>
<dbReference type="Proteomes" id="UP000239210">
    <property type="component" value="Unassembled WGS sequence"/>
</dbReference>
<proteinExistence type="predicted"/>
<dbReference type="InterPro" id="IPR025847">
    <property type="entry name" value="MEDS_domain"/>
</dbReference>
<dbReference type="GO" id="GO:0043856">
    <property type="term" value="F:anti-sigma factor antagonist activity"/>
    <property type="evidence" value="ECO:0007669"/>
    <property type="project" value="TreeGrafter"/>
</dbReference>
<gene>
    <name evidence="2" type="ORF">LY71_107100</name>
</gene>
<evidence type="ECO:0000313" key="2">
    <source>
        <dbReference type="EMBL" id="PRY49018.1"/>
    </source>
</evidence>
<dbReference type="InterPro" id="IPR036513">
    <property type="entry name" value="STAS_dom_sf"/>
</dbReference>
<evidence type="ECO:0000259" key="1">
    <source>
        <dbReference type="PROSITE" id="PS50801"/>
    </source>
</evidence>
<organism evidence="2 3">
    <name type="scientific">Geodermatophilus tzadiensis</name>
    <dbReference type="NCBI Taxonomy" id="1137988"/>
    <lineage>
        <taxon>Bacteria</taxon>
        <taxon>Bacillati</taxon>
        <taxon>Actinomycetota</taxon>
        <taxon>Actinomycetes</taxon>
        <taxon>Geodermatophilales</taxon>
        <taxon>Geodermatophilaceae</taxon>
        <taxon>Geodermatophilus</taxon>
    </lineage>
</organism>
<dbReference type="SUPFAM" id="SSF52091">
    <property type="entry name" value="SpoIIaa-like"/>
    <property type="match status" value="1"/>
</dbReference>